<dbReference type="InterPro" id="IPR042199">
    <property type="entry name" value="AsparK_Bifunc_asparK/hSer_DH"/>
</dbReference>
<dbReference type="GO" id="GO:0009067">
    <property type="term" value="P:aspartate family amino acid biosynthetic process"/>
    <property type="evidence" value="ECO:0007669"/>
    <property type="project" value="InterPro"/>
</dbReference>
<organism evidence="3 4">
    <name type="scientific">Apibacter mensalis</name>
    <dbReference type="NCBI Taxonomy" id="1586267"/>
    <lineage>
        <taxon>Bacteria</taxon>
        <taxon>Pseudomonadati</taxon>
        <taxon>Bacteroidota</taxon>
        <taxon>Flavobacteriia</taxon>
        <taxon>Flavobacteriales</taxon>
        <taxon>Weeksellaceae</taxon>
        <taxon>Apibacter</taxon>
    </lineage>
</organism>
<dbReference type="EMBL" id="FCOR01000006">
    <property type="protein sequence ID" value="CVK16353.1"/>
    <property type="molecule type" value="Genomic_DNA"/>
</dbReference>
<dbReference type="RefSeq" id="WP_055425550.1">
    <property type="nucleotide sequence ID" value="NZ_FCOR01000006.1"/>
</dbReference>
<evidence type="ECO:0000313" key="3">
    <source>
        <dbReference type="EMBL" id="CVK16353.1"/>
    </source>
</evidence>
<keyword evidence="3" id="KW-0808">Transferase</keyword>
<keyword evidence="3" id="KW-0418">Kinase</keyword>
<keyword evidence="1" id="KW-0521">NADP</keyword>
<keyword evidence="4" id="KW-1185">Reference proteome</keyword>
<dbReference type="Proteomes" id="UP000182761">
    <property type="component" value="Unassembled WGS sequence"/>
</dbReference>
<proteinExistence type="predicted"/>
<evidence type="ECO:0000256" key="1">
    <source>
        <dbReference type="ARBA" id="ARBA00022857"/>
    </source>
</evidence>
<dbReference type="GO" id="GO:0004412">
    <property type="term" value="F:homoserine dehydrogenase activity"/>
    <property type="evidence" value="ECO:0007669"/>
    <property type="project" value="InterPro"/>
</dbReference>
<dbReference type="STRING" id="1586267.GCA_001418685_01203"/>
<dbReference type="PANTHER" id="PTHR43070">
    <property type="match status" value="1"/>
</dbReference>
<name>A0A0X3AQ30_9FLAO</name>
<protein>
    <submittedName>
        <fullName evidence="3">Aspartate kinase</fullName>
    </submittedName>
</protein>
<reference evidence="3 4" key="1">
    <citation type="submission" date="2016-01" db="EMBL/GenBank/DDBJ databases">
        <authorList>
            <person name="McClelland M."/>
            <person name="Jain A."/>
            <person name="Saraogi P."/>
            <person name="Mendelson R."/>
            <person name="Westerman R."/>
            <person name="SanMiguel P."/>
            <person name="Csonka L."/>
        </authorList>
    </citation>
    <scope>NUCLEOTIDE SEQUENCE [LARGE SCALE GENOMIC DNA]</scope>
    <source>
        <strain evidence="3 4">R-53146</strain>
    </source>
</reference>
<gene>
    <name evidence="3" type="ORF">Ga0061079_106118</name>
</gene>
<accession>A0A0X3AQ30</accession>
<dbReference type="InterPro" id="IPR011147">
    <property type="entry name" value="Bifunc_Aspkin/hSer_DH"/>
</dbReference>
<dbReference type="InterPro" id="IPR036393">
    <property type="entry name" value="AceGlu_kinase-like_sf"/>
</dbReference>
<dbReference type="InterPro" id="IPR001048">
    <property type="entry name" value="Asp/Glu/Uridylate_kinase"/>
</dbReference>
<dbReference type="Gene3D" id="3.40.1160.10">
    <property type="entry name" value="Acetylglutamate kinase-like"/>
    <property type="match status" value="1"/>
</dbReference>
<dbReference type="AlphaFoldDB" id="A0A0X3AQ30"/>
<dbReference type="GO" id="GO:0016301">
    <property type="term" value="F:kinase activity"/>
    <property type="evidence" value="ECO:0007669"/>
    <property type="project" value="UniProtKB-KW"/>
</dbReference>
<dbReference type="SUPFAM" id="SSF53633">
    <property type="entry name" value="Carbamate kinase-like"/>
    <property type="match status" value="1"/>
</dbReference>
<dbReference type="OrthoDB" id="9799110at2"/>
<dbReference type="PANTHER" id="PTHR43070:SF3">
    <property type="entry name" value="HOMOSERINE DEHYDROGENASE"/>
    <property type="match status" value="1"/>
</dbReference>
<dbReference type="Gene3D" id="1.20.120.1320">
    <property type="entry name" value="Aspartokinase, catalytic domain"/>
    <property type="match status" value="1"/>
</dbReference>
<feature type="domain" description="Aspartate/glutamate/uridylate kinase" evidence="2">
    <location>
        <begin position="2"/>
        <end position="247"/>
    </location>
</feature>
<sequence>MKVYKFGGAFVQNIKNVRYILKDLNQTEYYSTIIVISAMNKSSNSLEDIIQTYLQKKEFYKKILDSIGEIHYEKVKKIFTYFKDVLKGIKNTCKNLGYLLFNNKSDNFNYIYDQIVSVGEIVLSIILSFYLKYSKIINTWIDIRNYLKTDCNYKHGTLDCKLIYKHFENCNIFKTYVTHGFSDSNSNYFTVFLGSESSDYPATIIIYYLISKVVIIRNDVKEVINGNLNYVENSQFLEYLTYKETIDISFISEFILQLKIILLYKSAISWLILSYLKPENQVISIFKGTKRDPNVSCFIQKLNVHLPVISPVDFTYNPEDILYIICKQITELNIKIGMIKIAYFLVLIVIKDKFNSINILLNILVSSFIVTLEENVRLLYCNK</sequence>
<dbReference type="Pfam" id="PF00696">
    <property type="entry name" value="AA_kinase"/>
    <property type="match status" value="1"/>
</dbReference>
<evidence type="ECO:0000259" key="2">
    <source>
        <dbReference type="Pfam" id="PF00696"/>
    </source>
</evidence>
<evidence type="ECO:0000313" key="4">
    <source>
        <dbReference type="Proteomes" id="UP000182761"/>
    </source>
</evidence>